<dbReference type="STRING" id="296587.C1E2G3"/>
<dbReference type="Proteomes" id="UP000002009">
    <property type="component" value="Chromosome 3"/>
</dbReference>
<organism evidence="5 6">
    <name type="scientific">Micromonas commoda (strain RCC299 / NOUM17 / CCMP2709)</name>
    <name type="common">Picoplanktonic green alga</name>
    <dbReference type="NCBI Taxonomy" id="296587"/>
    <lineage>
        <taxon>Eukaryota</taxon>
        <taxon>Viridiplantae</taxon>
        <taxon>Chlorophyta</taxon>
        <taxon>Mamiellophyceae</taxon>
        <taxon>Mamiellales</taxon>
        <taxon>Mamiellaceae</taxon>
        <taxon>Micromonas</taxon>
    </lineage>
</organism>
<feature type="coiled-coil region" evidence="3">
    <location>
        <begin position="585"/>
        <end position="612"/>
    </location>
</feature>
<dbReference type="OrthoDB" id="542848at2759"/>
<dbReference type="AlphaFoldDB" id="C1E2G3"/>
<dbReference type="InParanoid" id="C1E2G3"/>
<evidence type="ECO:0000256" key="2">
    <source>
        <dbReference type="ARBA" id="ARBA00023054"/>
    </source>
</evidence>
<dbReference type="KEGG" id="mis:MICPUN_57228"/>
<evidence type="ECO:0000256" key="4">
    <source>
        <dbReference type="SAM" id="MobiDB-lite"/>
    </source>
</evidence>
<proteinExistence type="inferred from homology"/>
<dbReference type="InterPro" id="IPR019579">
    <property type="entry name" value="FAM161A/B"/>
</dbReference>
<sequence length="753" mass="82379">MGGESPAKGDKHVTFSSEPEASPGPKIRRQPTGLPTEYPDDDEPKADKRGVASSTESLEVSLAACEPAPSPSHRVHARRVPPDFTVEKRPNSARADADLLPNPSLQTSMSRYRNTGADAPASVDPTYVARLEQELAALKGSIAAKGDPHGALDASTPVTASAARKAARGAAVLADRLAGGRSQDDDLAVAKAVFSDDRLAKFEAALEQKFKDSGGYDSDLERELEAAGATPLEVRKLRAARADAAAKAETAYRAAEDAAVKATFDQQNEWMDEYREGGVSKPAAATGGVSGAVAGGKEINAARDAVDATRAVPPVVRAKAVSAPRTRRAVSARPSGSGGVDYLGAGAEHGDGLPRPGVIVRRKTATVPRPFSFEMRDRNKPKSISEQRLEQDLAFEAEMERAELAKQFRANDIPRHIFESRYQKMLEKEEMRREERRLSRRAALVETERPFSFHSRDEQKKKEEEAAAMERAKNRAKKFQKPFKAKDIPAAVKTPKLAALEDEARRRKEEARAAALAKLAEAKAPAAAEVKHGHGTSDSASKKKQWSFKPAPMKPVPDFDALHDKFFRKLQSARASKPSTVPEEFKLHEKDAKAKAAELKKIKNEMRQDEHALAEVRWPFASLRAKVNSKPPPAFNPPSDDFLRKNETLATKLRRQAVVKARKEGHFSTKAEKEALEAAQRDRENRRRAAAWAKTQTSFAGKKALDFGRSSMRGGDQHTKARHAQQAMLAKETVEKVLLENNVYTYVEEGSVV</sequence>
<dbReference type="GO" id="GO:0005929">
    <property type="term" value="C:cilium"/>
    <property type="evidence" value="ECO:0007669"/>
    <property type="project" value="TreeGrafter"/>
</dbReference>
<dbReference type="PANTHER" id="PTHR21501">
    <property type="entry name" value="PROTEIN FAM-161"/>
    <property type="match status" value="1"/>
</dbReference>
<dbReference type="PANTHER" id="PTHR21501:SF1">
    <property type="entry name" value="PROTEIN FAM-161"/>
    <property type="match status" value="1"/>
</dbReference>
<dbReference type="EMBL" id="CP001324">
    <property type="protein sequence ID" value="ACO62337.1"/>
    <property type="molecule type" value="Genomic_DNA"/>
</dbReference>
<feature type="region of interest" description="Disordered" evidence="4">
    <location>
        <begin position="521"/>
        <end position="554"/>
    </location>
</feature>
<dbReference type="RefSeq" id="XP_002501079.1">
    <property type="nucleotide sequence ID" value="XM_002501033.1"/>
</dbReference>
<keyword evidence="2 3" id="KW-0175">Coiled coil</keyword>
<feature type="compositionally biased region" description="Polar residues" evidence="4">
    <location>
        <begin position="103"/>
        <end position="113"/>
    </location>
</feature>
<dbReference type="eggNOG" id="ENOG502R8V6">
    <property type="taxonomic scope" value="Eukaryota"/>
</dbReference>
<evidence type="ECO:0000313" key="5">
    <source>
        <dbReference type="EMBL" id="ACO62337.1"/>
    </source>
</evidence>
<protein>
    <submittedName>
        <fullName evidence="5">Uncharacterized protein</fullName>
    </submittedName>
</protein>
<accession>C1E2G3</accession>
<keyword evidence="6" id="KW-1185">Reference proteome</keyword>
<evidence type="ECO:0000313" key="6">
    <source>
        <dbReference type="Proteomes" id="UP000002009"/>
    </source>
</evidence>
<dbReference type="InterPro" id="IPR051655">
    <property type="entry name" value="FAM161"/>
</dbReference>
<reference evidence="5 6" key="1">
    <citation type="journal article" date="2009" name="Science">
        <title>Green evolution and dynamic adaptations revealed by genomes of the marine picoeukaryotes Micromonas.</title>
        <authorList>
            <person name="Worden A.Z."/>
            <person name="Lee J.H."/>
            <person name="Mock T."/>
            <person name="Rouze P."/>
            <person name="Simmons M.P."/>
            <person name="Aerts A.L."/>
            <person name="Allen A.E."/>
            <person name="Cuvelier M.L."/>
            <person name="Derelle E."/>
            <person name="Everett M.V."/>
            <person name="Foulon E."/>
            <person name="Grimwood J."/>
            <person name="Gundlach H."/>
            <person name="Henrissat B."/>
            <person name="Napoli C."/>
            <person name="McDonald S.M."/>
            <person name="Parker M.S."/>
            <person name="Rombauts S."/>
            <person name="Salamov A."/>
            <person name="Von Dassow P."/>
            <person name="Badger J.H."/>
            <person name="Coutinho P.M."/>
            <person name="Demir E."/>
            <person name="Dubchak I."/>
            <person name="Gentemann C."/>
            <person name="Eikrem W."/>
            <person name="Gready J.E."/>
            <person name="John U."/>
            <person name="Lanier W."/>
            <person name="Lindquist E.A."/>
            <person name="Lucas S."/>
            <person name="Mayer K.F."/>
            <person name="Moreau H."/>
            <person name="Not F."/>
            <person name="Otillar R."/>
            <person name="Panaud O."/>
            <person name="Pangilinan J."/>
            <person name="Paulsen I."/>
            <person name="Piegu B."/>
            <person name="Poliakov A."/>
            <person name="Robbens S."/>
            <person name="Schmutz J."/>
            <person name="Toulza E."/>
            <person name="Wyss T."/>
            <person name="Zelensky A."/>
            <person name="Zhou K."/>
            <person name="Armbrust E.V."/>
            <person name="Bhattacharya D."/>
            <person name="Goodenough U.W."/>
            <person name="Van de Peer Y."/>
            <person name="Grigoriev I.V."/>
        </authorList>
    </citation>
    <scope>NUCLEOTIDE SEQUENCE [LARGE SCALE GENOMIC DNA]</scope>
    <source>
        <strain evidence="6">RCC299 / NOUM17</strain>
    </source>
</reference>
<dbReference type="GO" id="GO:0044782">
    <property type="term" value="P:cilium organization"/>
    <property type="evidence" value="ECO:0007669"/>
    <property type="project" value="TreeGrafter"/>
</dbReference>
<evidence type="ECO:0000256" key="1">
    <source>
        <dbReference type="ARBA" id="ARBA00006663"/>
    </source>
</evidence>
<dbReference type="Pfam" id="PF10595">
    <property type="entry name" value="FAM161A_B"/>
    <property type="match status" value="1"/>
</dbReference>
<name>C1E2G3_MICCC</name>
<evidence type="ECO:0000256" key="3">
    <source>
        <dbReference type="SAM" id="Coils"/>
    </source>
</evidence>
<comment type="similarity">
    <text evidence="1">Belongs to the FAM161 family.</text>
</comment>
<dbReference type="GO" id="GO:0005856">
    <property type="term" value="C:cytoskeleton"/>
    <property type="evidence" value="ECO:0007669"/>
    <property type="project" value="UniProtKB-ARBA"/>
</dbReference>
<gene>
    <name evidence="5" type="ORF">MICPUN_57228</name>
</gene>
<dbReference type="GeneID" id="8241845"/>
<feature type="region of interest" description="Disordered" evidence="4">
    <location>
        <begin position="1"/>
        <end position="122"/>
    </location>
</feature>
<feature type="coiled-coil region" evidence="3">
    <location>
        <begin position="428"/>
        <end position="517"/>
    </location>
</feature>